<comment type="pathway">
    <text evidence="5">Isoprenoid biosynthesis; isopentenyl diphosphate biosynthesis via DXP pathway; isopentenyl diphosphate from 1-deoxy-D-xylulose 5-phosphate: step 6/6.</text>
</comment>
<feature type="binding site" evidence="5">
    <location>
        <position position="368"/>
    </location>
    <ligand>
        <name>(2E)-4-hydroxy-3-methylbut-2-enyl diphosphate</name>
        <dbReference type="ChEBI" id="CHEBI:128753"/>
    </ligand>
</feature>
<dbReference type="GO" id="GO:0050992">
    <property type="term" value="P:dimethylallyl diphosphate biosynthetic process"/>
    <property type="evidence" value="ECO:0007669"/>
    <property type="project" value="UniProtKB-UniRule"/>
</dbReference>
<feature type="binding site" evidence="5">
    <location>
        <position position="428"/>
    </location>
    <ligand>
        <name>(2E)-4-hydroxy-3-methylbut-2-enyl diphosphate</name>
        <dbReference type="ChEBI" id="CHEBI:128753"/>
    </ligand>
</feature>
<feature type="binding site" evidence="5">
    <location>
        <position position="428"/>
    </location>
    <ligand>
        <name>isopentenyl diphosphate</name>
        <dbReference type="ChEBI" id="CHEBI:128769"/>
    </ligand>
</feature>
<dbReference type="SUPFAM" id="SSF53167">
    <property type="entry name" value="Purine and uridine phosphorylases"/>
    <property type="match status" value="1"/>
</dbReference>
<feature type="binding site" evidence="5">
    <location>
        <position position="427"/>
    </location>
    <ligand>
        <name>dimethylallyl diphosphate</name>
        <dbReference type="ChEBI" id="CHEBI:57623"/>
    </ligand>
</feature>
<feature type="binding site" evidence="5">
    <location>
        <position position="278"/>
    </location>
    <ligand>
        <name>(2E)-4-hydroxy-3-methylbut-2-enyl diphosphate</name>
        <dbReference type="ChEBI" id="CHEBI:128753"/>
    </ligand>
</feature>
<dbReference type="Pfam" id="PF02401">
    <property type="entry name" value="LYTB"/>
    <property type="match status" value="1"/>
</dbReference>
<feature type="binding site" evidence="5">
    <location>
        <position position="300"/>
    </location>
    <ligand>
        <name>[4Fe-4S] cluster</name>
        <dbReference type="ChEBI" id="CHEBI:49883"/>
    </ligand>
</feature>
<feature type="binding site" evidence="5">
    <location>
        <position position="470"/>
    </location>
    <ligand>
        <name>(2E)-4-hydroxy-3-methylbut-2-enyl diphosphate</name>
        <dbReference type="ChEBI" id="CHEBI:128753"/>
    </ligand>
</feature>
<feature type="binding site" evidence="5">
    <location>
        <position position="328"/>
    </location>
    <ligand>
        <name>isopentenyl diphosphate</name>
        <dbReference type="ChEBI" id="CHEBI:128769"/>
    </ligand>
</feature>
<dbReference type="GO" id="GO:0016114">
    <property type="term" value="P:terpenoid biosynthetic process"/>
    <property type="evidence" value="ECO:0007669"/>
    <property type="project" value="UniProtKB-UniRule"/>
</dbReference>
<feature type="domain" description="Nucleoside phosphorylase" evidence="6">
    <location>
        <begin position="46"/>
        <end position="169"/>
    </location>
</feature>
<comment type="catalytic activity">
    <reaction evidence="5">
        <text>isopentenyl diphosphate + 2 oxidized [2Fe-2S]-[ferredoxin] + H2O = (2E)-4-hydroxy-3-methylbut-2-enyl diphosphate + 2 reduced [2Fe-2S]-[ferredoxin] + 2 H(+)</text>
        <dbReference type="Rhea" id="RHEA:24488"/>
        <dbReference type="Rhea" id="RHEA-COMP:10000"/>
        <dbReference type="Rhea" id="RHEA-COMP:10001"/>
        <dbReference type="ChEBI" id="CHEBI:15377"/>
        <dbReference type="ChEBI" id="CHEBI:15378"/>
        <dbReference type="ChEBI" id="CHEBI:33737"/>
        <dbReference type="ChEBI" id="CHEBI:33738"/>
        <dbReference type="ChEBI" id="CHEBI:128753"/>
        <dbReference type="ChEBI" id="CHEBI:128769"/>
        <dbReference type="EC" id="1.17.7.4"/>
    </reaction>
</comment>
<dbReference type="HAMAP" id="MF_00191">
    <property type="entry name" value="IspH"/>
    <property type="match status" value="1"/>
</dbReference>
<dbReference type="Gene3D" id="3.40.1010.20">
    <property type="entry name" value="4-hydroxy-3-methylbut-2-enyl diphosphate reductase, catalytic domain"/>
    <property type="match status" value="2"/>
</dbReference>
<feature type="binding site" evidence="5">
    <location>
        <position position="426"/>
    </location>
    <ligand>
        <name>dimethylallyl diphosphate</name>
        <dbReference type="ChEBI" id="CHEBI:57623"/>
    </ligand>
</feature>
<comment type="function">
    <text evidence="5">Catalyzes the conversion of 1-hydroxy-2-methyl-2-(E)-butenyl 4-diphosphate (HMBPP) into a mixture of isopentenyl diphosphate (IPP) and dimethylallyl diphosphate (DMAPP). Acts in the terminal step of the DOXP/MEP pathway for isoprenoid precursor biosynthesis.</text>
</comment>
<dbReference type="GO" id="GO:0019288">
    <property type="term" value="P:isopentenyl diphosphate biosynthetic process, methylerythritol 4-phosphate pathway"/>
    <property type="evidence" value="ECO:0007669"/>
    <property type="project" value="UniProtKB-UniRule"/>
</dbReference>
<proteinExistence type="inferred from homology"/>
<evidence type="ECO:0000313" key="7">
    <source>
        <dbReference type="EMBL" id="RKR87944.1"/>
    </source>
</evidence>
<evidence type="ECO:0000256" key="1">
    <source>
        <dbReference type="ARBA" id="ARBA00022485"/>
    </source>
</evidence>
<organism evidence="7 8">
    <name type="scientific">Micromonospora pisi</name>
    <dbReference type="NCBI Taxonomy" id="589240"/>
    <lineage>
        <taxon>Bacteria</taxon>
        <taxon>Bacillati</taxon>
        <taxon>Actinomycetota</taxon>
        <taxon>Actinomycetes</taxon>
        <taxon>Micromonosporales</taxon>
        <taxon>Micromonosporaceae</taxon>
        <taxon>Micromonospora</taxon>
    </lineage>
</organism>
<dbReference type="AlphaFoldDB" id="A0A495JHS5"/>
<evidence type="ECO:0000256" key="5">
    <source>
        <dbReference type="HAMAP-Rule" id="MF_00191"/>
    </source>
</evidence>
<feature type="binding site" evidence="5">
    <location>
        <position position="278"/>
    </location>
    <ligand>
        <name>isopentenyl diphosphate</name>
        <dbReference type="ChEBI" id="CHEBI:128769"/>
    </ligand>
</feature>
<feature type="binding site" evidence="5">
    <location>
        <position position="470"/>
    </location>
    <ligand>
        <name>isopentenyl diphosphate</name>
        <dbReference type="ChEBI" id="CHEBI:128769"/>
    </ligand>
</feature>
<feature type="binding site" evidence="5">
    <location>
        <position position="216"/>
    </location>
    <ligand>
        <name>[4Fe-4S] cluster</name>
        <dbReference type="ChEBI" id="CHEBI:49883"/>
    </ligand>
</feature>
<dbReference type="CDD" id="cd13944">
    <property type="entry name" value="lytB_ispH"/>
    <property type="match status" value="1"/>
</dbReference>
<evidence type="ECO:0000313" key="8">
    <source>
        <dbReference type="Proteomes" id="UP000277671"/>
    </source>
</evidence>
<dbReference type="PANTHER" id="PTHR30426:SF0">
    <property type="entry name" value="4-HYDROXY-3-METHYLBUT-2-ENYL DIPHOSPHATE REDUCTASE"/>
    <property type="match status" value="1"/>
</dbReference>
<keyword evidence="5" id="KW-0414">Isoprene biosynthesis</keyword>
<keyword evidence="3 5" id="KW-0408">Iron</keyword>
<accession>A0A495JHS5</accession>
<keyword evidence="2 5" id="KW-0479">Metal-binding</keyword>
<keyword evidence="1 5" id="KW-0004">4Fe-4S</keyword>
<keyword evidence="4 5" id="KW-0411">Iron-sulfur</keyword>
<feature type="binding site" evidence="5">
    <location>
        <position position="426"/>
    </location>
    <ligand>
        <name>(2E)-4-hydroxy-3-methylbut-2-enyl diphosphate</name>
        <dbReference type="ChEBI" id="CHEBI:128753"/>
    </ligand>
</feature>
<feature type="binding site" evidence="5">
    <location>
        <position position="328"/>
    </location>
    <ligand>
        <name>(2E)-4-hydroxy-3-methylbut-2-enyl diphosphate</name>
        <dbReference type="ChEBI" id="CHEBI:128753"/>
    </ligand>
</feature>
<dbReference type="GO" id="GO:0051745">
    <property type="term" value="F:4-hydroxy-3-methylbut-2-enyl diphosphate reductase activity"/>
    <property type="evidence" value="ECO:0007669"/>
    <property type="project" value="UniProtKB-UniRule"/>
</dbReference>
<dbReference type="InterPro" id="IPR035994">
    <property type="entry name" value="Nucleoside_phosphorylase_sf"/>
</dbReference>
<feature type="binding site" evidence="5">
    <location>
        <position position="426"/>
    </location>
    <ligand>
        <name>isopentenyl diphosphate</name>
        <dbReference type="ChEBI" id="CHEBI:128769"/>
    </ligand>
</feature>
<feature type="binding site" evidence="5">
    <location>
        <position position="278"/>
    </location>
    <ligand>
        <name>dimethylallyl diphosphate</name>
        <dbReference type="ChEBI" id="CHEBI:57623"/>
    </ligand>
</feature>
<dbReference type="Proteomes" id="UP000277671">
    <property type="component" value="Unassembled WGS sequence"/>
</dbReference>
<dbReference type="Gene3D" id="3.40.50.1580">
    <property type="entry name" value="Nucleoside phosphorylase domain"/>
    <property type="match status" value="1"/>
</dbReference>
<dbReference type="Gene3D" id="3.40.50.11270">
    <property type="match status" value="1"/>
</dbReference>
<reference evidence="7 8" key="1">
    <citation type="submission" date="2018-10" db="EMBL/GenBank/DDBJ databases">
        <title>Sequencing the genomes of 1000 actinobacteria strains.</title>
        <authorList>
            <person name="Klenk H.-P."/>
        </authorList>
    </citation>
    <scope>NUCLEOTIDE SEQUENCE [LARGE SCALE GENOMIC DNA]</scope>
    <source>
        <strain evidence="7 8">DSM 45175</strain>
    </source>
</reference>
<dbReference type="InterPro" id="IPR003451">
    <property type="entry name" value="LytB/IspH"/>
</dbReference>
<feature type="binding site" evidence="5">
    <location>
        <position position="428"/>
    </location>
    <ligand>
        <name>dimethylallyl diphosphate</name>
        <dbReference type="ChEBI" id="CHEBI:57623"/>
    </ligand>
</feature>
<dbReference type="UniPathway" id="UPA00056">
    <property type="reaction ID" value="UER00097"/>
</dbReference>
<dbReference type="EMBL" id="RBKT01000001">
    <property type="protein sequence ID" value="RKR87944.1"/>
    <property type="molecule type" value="Genomic_DNA"/>
</dbReference>
<comment type="cofactor">
    <cofactor evidence="5">
        <name>[4Fe-4S] cluster</name>
        <dbReference type="ChEBI" id="CHEBI:49883"/>
    </cofactor>
    <text evidence="5">Binds 1 [4Fe-4S] cluster per subunit.</text>
</comment>
<dbReference type="GO" id="GO:0051539">
    <property type="term" value="F:4 iron, 4 sulfur cluster binding"/>
    <property type="evidence" value="ECO:0007669"/>
    <property type="project" value="UniProtKB-UniRule"/>
</dbReference>
<gene>
    <name evidence="5" type="primary">ispH</name>
    <name evidence="7" type="ORF">BDK92_2247</name>
</gene>
<feature type="binding site" evidence="5">
    <location>
        <position position="245"/>
    </location>
    <ligand>
        <name>dimethylallyl diphosphate</name>
        <dbReference type="ChEBI" id="CHEBI:57623"/>
    </ligand>
</feature>
<name>A0A495JHS5_9ACTN</name>
<evidence type="ECO:0000259" key="6">
    <source>
        <dbReference type="Pfam" id="PF01048"/>
    </source>
</evidence>
<feature type="binding site" evidence="5">
    <location>
        <position position="427"/>
    </location>
    <ligand>
        <name>(2E)-4-hydroxy-3-methylbut-2-enyl diphosphate</name>
        <dbReference type="ChEBI" id="CHEBI:128753"/>
    </ligand>
</feature>
<comment type="pathway">
    <text evidence="5">Isoprenoid biosynthesis; dimethylallyl diphosphate biosynthesis; dimethylallyl diphosphate from (2E)-4-hydroxy-3-methylbutenyl diphosphate: step 1/1.</text>
</comment>
<feature type="binding site" evidence="5">
    <location>
        <position position="398"/>
    </location>
    <ligand>
        <name>[4Fe-4S] cluster</name>
        <dbReference type="ChEBI" id="CHEBI:49883"/>
    </ligand>
</feature>
<dbReference type="GO" id="GO:0046872">
    <property type="term" value="F:metal ion binding"/>
    <property type="evidence" value="ECO:0007669"/>
    <property type="project" value="UniProtKB-KW"/>
</dbReference>
<keyword evidence="5" id="KW-0560">Oxidoreductase</keyword>
<sequence length="512" mass="53756">MTGLGERTDLSGDWVLFAPMRMEARALRRALPAGAPLRRTGRGLSRATRAAAGYGGTSALAVAGIAGGLDPALRPGDVVVATEVRRDGRTGDERLPCPSAPMLAATLRRQGLTVHLGPVVSSDRLVDGADRDRLAATGALAVDTESSALLAGPPDRPTACVRVIADVAPEPLFRAATLGRVATALRALTRVGPGLAEWAGATSLEQVVLAAPRSFCAGVERAITVVEQALDRHGPPVYVRKQIVHNTHVIDDLSRRGAVFVDELTEVPDGAVTVFSAHGVSAEVRRTAADRGLPVIDATCPLVTKVHNEARRYAGQGRTVLLIGHAGHEETEGTLGEVPGRVTLVQSPGEAERVEVADPDRVSYLVQTTLAVDEVSGVLDVLRRRFPALTGPSSDDICYATTNRQVALRAIAAEADLVLVLGSSNSSNSLRLVEVARRAGTPAHLVDDVGAVDLRWLAGIRTVGVTAGASAPPHLVDQTVAALVGLGARAVRERTTSTEEVHFTLPKEKRPR</sequence>
<protein>
    <recommendedName>
        <fullName evidence="5">4-hydroxy-3-methylbut-2-enyl diphosphate reductase</fullName>
        <shortName evidence="5">HMBPP reductase</shortName>
        <ecNumber evidence="5">1.17.7.4</ecNumber>
    </recommendedName>
</protein>
<evidence type="ECO:0000256" key="3">
    <source>
        <dbReference type="ARBA" id="ARBA00023004"/>
    </source>
</evidence>
<feature type="binding site" evidence="5">
    <location>
        <position position="328"/>
    </location>
    <ligand>
        <name>dimethylallyl diphosphate</name>
        <dbReference type="ChEBI" id="CHEBI:57623"/>
    </ligand>
</feature>
<dbReference type="GO" id="GO:0009116">
    <property type="term" value="P:nucleoside metabolic process"/>
    <property type="evidence" value="ECO:0007669"/>
    <property type="project" value="InterPro"/>
</dbReference>
<comment type="similarity">
    <text evidence="5">Belongs to the IspH family.</text>
</comment>
<feature type="binding site" evidence="5">
    <location>
        <position position="470"/>
    </location>
    <ligand>
        <name>dimethylallyl diphosphate</name>
        <dbReference type="ChEBI" id="CHEBI:57623"/>
    </ligand>
</feature>
<evidence type="ECO:0000256" key="4">
    <source>
        <dbReference type="ARBA" id="ARBA00023014"/>
    </source>
</evidence>
<dbReference type="NCBIfam" id="NF002190">
    <property type="entry name" value="PRK01045.1-4"/>
    <property type="match status" value="1"/>
</dbReference>
<dbReference type="PANTHER" id="PTHR30426">
    <property type="entry name" value="4-HYDROXY-3-METHYLBUT-2-ENYL DIPHOSPHATE REDUCTASE"/>
    <property type="match status" value="1"/>
</dbReference>
<feature type="binding site" evidence="5">
    <location>
        <position position="245"/>
    </location>
    <ligand>
        <name>(2E)-4-hydroxy-3-methylbut-2-enyl diphosphate</name>
        <dbReference type="ChEBI" id="CHEBI:128753"/>
    </ligand>
</feature>
<keyword evidence="8" id="KW-1185">Reference proteome</keyword>
<evidence type="ECO:0000256" key="2">
    <source>
        <dbReference type="ARBA" id="ARBA00022723"/>
    </source>
</evidence>
<feature type="active site" description="Proton donor" evidence="5">
    <location>
        <position position="330"/>
    </location>
</feature>
<feature type="binding site" evidence="5">
    <location>
        <position position="245"/>
    </location>
    <ligand>
        <name>isopentenyl diphosphate</name>
        <dbReference type="ChEBI" id="CHEBI:128769"/>
    </ligand>
</feature>
<dbReference type="InterPro" id="IPR000845">
    <property type="entry name" value="Nucleoside_phosphorylase_d"/>
</dbReference>
<dbReference type="EC" id="1.17.7.4" evidence="5"/>
<feature type="binding site" evidence="5">
    <location>
        <position position="427"/>
    </location>
    <ligand>
        <name>isopentenyl diphosphate</name>
        <dbReference type="ChEBI" id="CHEBI:128769"/>
    </ligand>
</feature>
<dbReference type="Pfam" id="PF01048">
    <property type="entry name" value="PNP_UDP_1"/>
    <property type="match status" value="1"/>
</dbReference>
<dbReference type="UniPathway" id="UPA00059">
    <property type="reaction ID" value="UER00105"/>
</dbReference>
<comment type="catalytic activity">
    <reaction evidence="5">
        <text>dimethylallyl diphosphate + 2 oxidized [2Fe-2S]-[ferredoxin] + H2O = (2E)-4-hydroxy-3-methylbut-2-enyl diphosphate + 2 reduced [2Fe-2S]-[ferredoxin] + 2 H(+)</text>
        <dbReference type="Rhea" id="RHEA:24825"/>
        <dbReference type="Rhea" id="RHEA-COMP:10000"/>
        <dbReference type="Rhea" id="RHEA-COMP:10001"/>
        <dbReference type="ChEBI" id="CHEBI:15377"/>
        <dbReference type="ChEBI" id="CHEBI:15378"/>
        <dbReference type="ChEBI" id="CHEBI:33737"/>
        <dbReference type="ChEBI" id="CHEBI:33738"/>
        <dbReference type="ChEBI" id="CHEBI:57623"/>
        <dbReference type="ChEBI" id="CHEBI:128753"/>
        <dbReference type="EC" id="1.17.7.4"/>
    </reaction>
</comment>
<comment type="caution">
    <text evidence="7">The sequence shown here is derived from an EMBL/GenBank/DDBJ whole genome shotgun (WGS) entry which is preliminary data.</text>
</comment>
<dbReference type="NCBIfam" id="TIGR00216">
    <property type="entry name" value="ispH_lytB"/>
    <property type="match status" value="1"/>
</dbReference>